<dbReference type="EMBL" id="BAABLO010000011">
    <property type="protein sequence ID" value="GAA4724484.1"/>
    <property type="molecule type" value="Genomic_DNA"/>
</dbReference>
<name>A0ABP8YAJ9_9MICO</name>
<evidence type="ECO:0000313" key="1">
    <source>
        <dbReference type="EMBL" id="GAA4724484.1"/>
    </source>
</evidence>
<organism evidence="1 2">
    <name type="scientific">Pedococcus ginsenosidimutans</name>
    <dbReference type="NCBI Taxonomy" id="490570"/>
    <lineage>
        <taxon>Bacteria</taxon>
        <taxon>Bacillati</taxon>
        <taxon>Actinomycetota</taxon>
        <taxon>Actinomycetes</taxon>
        <taxon>Micrococcales</taxon>
        <taxon>Intrasporangiaceae</taxon>
        <taxon>Pedococcus</taxon>
    </lineage>
</organism>
<reference evidence="2" key="1">
    <citation type="journal article" date="2019" name="Int. J. Syst. Evol. Microbiol.">
        <title>The Global Catalogue of Microorganisms (GCM) 10K type strain sequencing project: providing services to taxonomists for standard genome sequencing and annotation.</title>
        <authorList>
            <consortium name="The Broad Institute Genomics Platform"/>
            <consortium name="The Broad Institute Genome Sequencing Center for Infectious Disease"/>
            <person name="Wu L."/>
            <person name="Ma J."/>
        </authorList>
    </citation>
    <scope>NUCLEOTIDE SEQUENCE [LARGE SCALE GENOMIC DNA]</scope>
    <source>
        <strain evidence="2">JCM 18961</strain>
    </source>
</reference>
<comment type="caution">
    <text evidence="1">The sequence shown here is derived from an EMBL/GenBank/DDBJ whole genome shotgun (WGS) entry which is preliminary data.</text>
</comment>
<gene>
    <name evidence="1" type="ORF">GCM10025782_23150</name>
</gene>
<keyword evidence="2" id="KW-1185">Reference proteome</keyword>
<proteinExistence type="predicted"/>
<evidence type="ECO:0000313" key="2">
    <source>
        <dbReference type="Proteomes" id="UP001500556"/>
    </source>
</evidence>
<sequence>MPNIGTIKVVAFIILDSWGTVPCTTWCTRSSTFLREGTGCATLGGMTEDPSILMQSAMPGVCSETTNGWLYYCDVHDTHGNADSEAEARHMAAAHSEYFAEDDDEEECDVFVWSRAQMAVNTPGRPMSSD</sequence>
<accession>A0ABP8YAJ9</accession>
<protein>
    <submittedName>
        <fullName evidence="1">Uncharacterized protein</fullName>
    </submittedName>
</protein>
<dbReference type="Proteomes" id="UP001500556">
    <property type="component" value="Unassembled WGS sequence"/>
</dbReference>